<proteinExistence type="predicted"/>
<dbReference type="EMBL" id="DYWT01000244">
    <property type="protein sequence ID" value="HJF33120.1"/>
    <property type="molecule type" value="Genomic_DNA"/>
</dbReference>
<evidence type="ECO:0000259" key="2">
    <source>
        <dbReference type="PROSITE" id="PS51272"/>
    </source>
</evidence>
<accession>A0A921G0S8</accession>
<organism evidence="3 4">
    <name type="scientific">Sporosarcina psychrophila</name>
    <name type="common">Bacillus psychrophilus</name>
    <dbReference type="NCBI Taxonomy" id="1476"/>
    <lineage>
        <taxon>Bacteria</taxon>
        <taxon>Bacillati</taxon>
        <taxon>Bacillota</taxon>
        <taxon>Bacilli</taxon>
        <taxon>Bacillales</taxon>
        <taxon>Caryophanaceae</taxon>
        <taxon>Sporosarcina</taxon>
    </lineage>
</organism>
<evidence type="ECO:0000313" key="4">
    <source>
        <dbReference type="Proteomes" id="UP000698173"/>
    </source>
</evidence>
<dbReference type="Proteomes" id="UP000698173">
    <property type="component" value="Unassembled WGS sequence"/>
</dbReference>
<reference evidence="3" key="1">
    <citation type="journal article" date="2021" name="PeerJ">
        <title>Extensive microbial diversity within the chicken gut microbiome revealed by metagenomics and culture.</title>
        <authorList>
            <person name="Gilroy R."/>
            <person name="Ravi A."/>
            <person name="Getino M."/>
            <person name="Pursley I."/>
            <person name="Horton D.L."/>
            <person name="Alikhan N.F."/>
            <person name="Baker D."/>
            <person name="Gharbi K."/>
            <person name="Hall N."/>
            <person name="Watson M."/>
            <person name="Adriaenssens E.M."/>
            <person name="Foster-Nyarko E."/>
            <person name="Jarju S."/>
            <person name="Secka A."/>
            <person name="Antonio M."/>
            <person name="Oren A."/>
            <person name="Chaudhuri R.R."/>
            <person name="La Ragione R."/>
            <person name="Hildebrand F."/>
            <person name="Pallen M.J."/>
        </authorList>
    </citation>
    <scope>NUCLEOTIDE SEQUENCE</scope>
    <source>
        <strain evidence="3">CHK171-7178</strain>
    </source>
</reference>
<feature type="chain" id="PRO_5038024399" evidence="1">
    <location>
        <begin position="25"/>
        <end position="453"/>
    </location>
</feature>
<evidence type="ECO:0000256" key="1">
    <source>
        <dbReference type="SAM" id="SignalP"/>
    </source>
</evidence>
<reference evidence="3" key="2">
    <citation type="submission" date="2021-09" db="EMBL/GenBank/DDBJ databases">
        <authorList>
            <person name="Gilroy R."/>
        </authorList>
    </citation>
    <scope>NUCLEOTIDE SEQUENCE</scope>
    <source>
        <strain evidence="3">CHK171-7178</strain>
    </source>
</reference>
<protein>
    <submittedName>
        <fullName evidence="3">S-layer homology domain-containing protein</fullName>
    </submittedName>
</protein>
<feature type="signal peptide" evidence="1">
    <location>
        <begin position="1"/>
        <end position="24"/>
    </location>
</feature>
<name>A0A921G0S8_SPOPS</name>
<dbReference type="Pfam" id="PF00395">
    <property type="entry name" value="SLH"/>
    <property type="match status" value="2"/>
</dbReference>
<dbReference type="InterPro" id="IPR001119">
    <property type="entry name" value="SLH_dom"/>
</dbReference>
<comment type="caution">
    <text evidence="3">The sequence shown here is derived from an EMBL/GenBank/DDBJ whole genome shotgun (WGS) entry which is preliminary data.</text>
</comment>
<dbReference type="PANTHER" id="PTHR43308">
    <property type="entry name" value="OUTER MEMBRANE PROTEIN ALPHA-RELATED"/>
    <property type="match status" value="1"/>
</dbReference>
<dbReference type="AlphaFoldDB" id="A0A921G0S8"/>
<feature type="domain" description="SLH" evidence="2">
    <location>
        <begin position="143"/>
        <end position="205"/>
    </location>
</feature>
<keyword evidence="1" id="KW-0732">Signal</keyword>
<sequence>MKNKLAFLSMTILLFLALPFQAKAADNQFPDVKNHWAHEEIMYLYNHHIIGGYPDGTFKPNEPLTRAQAATMLIKALDIPLTVNTSVQFKDVAKTSPNYAVLATVHEKGILRGDNGFMRPGETTTRAQMAAILRRSFELPLDTQATFVDVSPAHWAYQDINGIAKQRISGGSNGRYMPSESVTRAHFSAFLVRALDDNMKLGKYHSYVSNKGKTVEQNGSIYTISKEDDFRFYVTKENQKTGKKDMLLNNLDIKKEDYFQTLLLTGFPLILYNEDIYIPYWHSVGEMSELPASYGLMRVQTDGQNFEFMSHPSGYTFRNMYIWNDRIFYTNEKNKERYFDYTFDENIPLDDPLVLISTAMDGSDKKIEFRFDARVIFDDVAFTTKHIKVNQNNKSVAFDHSTMYYFNKKGVFKYSLLDQKASKLSNILAKDMHVTATHIEVMDQKGKKYSLKK</sequence>
<gene>
    <name evidence="3" type="ORF">K8V56_15270</name>
</gene>
<dbReference type="InterPro" id="IPR051465">
    <property type="entry name" value="Cell_Envelope_Struct_Comp"/>
</dbReference>
<dbReference type="PROSITE" id="PS51272">
    <property type="entry name" value="SLH"/>
    <property type="match status" value="2"/>
</dbReference>
<evidence type="ECO:0000313" key="3">
    <source>
        <dbReference type="EMBL" id="HJF33120.1"/>
    </source>
</evidence>
<feature type="domain" description="SLH" evidence="2">
    <location>
        <begin position="24"/>
        <end position="87"/>
    </location>
</feature>